<keyword evidence="2" id="KW-1185">Reference proteome</keyword>
<protein>
    <submittedName>
        <fullName evidence="1">Uncharacterized protein</fullName>
    </submittedName>
</protein>
<reference evidence="1" key="1">
    <citation type="submission" date="2021-06" db="EMBL/GenBank/DDBJ databases">
        <title>Comparative genomics, transcriptomics and evolutionary studies reveal genomic signatures of adaptation to plant cell wall in hemibiotrophic fungi.</title>
        <authorList>
            <consortium name="DOE Joint Genome Institute"/>
            <person name="Baroncelli R."/>
            <person name="Diaz J.F."/>
            <person name="Benocci T."/>
            <person name="Peng M."/>
            <person name="Battaglia E."/>
            <person name="Haridas S."/>
            <person name="Andreopoulos W."/>
            <person name="Labutti K."/>
            <person name="Pangilinan J."/>
            <person name="Floch G.L."/>
            <person name="Makela M.R."/>
            <person name="Henrissat B."/>
            <person name="Grigoriev I.V."/>
            <person name="Crouch J.A."/>
            <person name="De Vries R.P."/>
            <person name="Sukno S.A."/>
            <person name="Thon M.R."/>
        </authorList>
    </citation>
    <scope>NUCLEOTIDE SEQUENCE</scope>
    <source>
        <strain evidence="1">CBS 125086</strain>
    </source>
</reference>
<name>A0AAD8Q3B8_9PEZI</name>
<organism evidence="1 2">
    <name type="scientific">Colletotrichum navitas</name>
    <dbReference type="NCBI Taxonomy" id="681940"/>
    <lineage>
        <taxon>Eukaryota</taxon>
        <taxon>Fungi</taxon>
        <taxon>Dikarya</taxon>
        <taxon>Ascomycota</taxon>
        <taxon>Pezizomycotina</taxon>
        <taxon>Sordariomycetes</taxon>
        <taxon>Hypocreomycetidae</taxon>
        <taxon>Glomerellales</taxon>
        <taxon>Glomerellaceae</taxon>
        <taxon>Colletotrichum</taxon>
        <taxon>Colletotrichum graminicola species complex</taxon>
    </lineage>
</organism>
<gene>
    <name evidence="1" type="ORF">LY79DRAFT_124444</name>
</gene>
<dbReference type="EMBL" id="JAHLJV010000018">
    <property type="protein sequence ID" value="KAK1594760.1"/>
    <property type="molecule type" value="Genomic_DNA"/>
</dbReference>
<dbReference type="Proteomes" id="UP001230504">
    <property type="component" value="Unassembled WGS sequence"/>
</dbReference>
<dbReference type="RefSeq" id="XP_060415879.1">
    <property type="nucleotide sequence ID" value="XM_060550796.1"/>
</dbReference>
<evidence type="ECO:0000313" key="1">
    <source>
        <dbReference type="EMBL" id="KAK1594760.1"/>
    </source>
</evidence>
<comment type="caution">
    <text evidence="1">The sequence shown here is derived from an EMBL/GenBank/DDBJ whole genome shotgun (WGS) entry which is preliminary data.</text>
</comment>
<accession>A0AAD8Q3B8</accession>
<proteinExistence type="predicted"/>
<evidence type="ECO:0000313" key="2">
    <source>
        <dbReference type="Proteomes" id="UP001230504"/>
    </source>
</evidence>
<dbReference type="GeneID" id="85435036"/>
<dbReference type="AlphaFoldDB" id="A0AAD8Q3B8"/>
<sequence length="193" mass="21640">MRCNMAREREEAVAFVPVPLAHLLRWPRCRRLIQGTLSPPQSLCSTERYRYGQRTTLTGVAALLSRFATTWDGVGSACWIDIACLLTFTPPTSLFRSFGERKRERDRAWMCVYCVVRSTIDELALVMQAPTSPPLPIGEFRNKRTQSTVCTPGETLCPVSRSPRRGQLSCPDAAVGLCFALPRSSRPHCHVEV</sequence>